<dbReference type="GO" id="GO:0005886">
    <property type="term" value="C:plasma membrane"/>
    <property type="evidence" value="ECO:0007669"/>
    <property type="project" value="UniProtKB-SubCell"/>
</dbReference>
<dbReference type="AlphaFoldDB" id="A0A9D2Q7E7"/>
<reference evidence="9" key="2">
    <citation type="submission" date="2021-04" db="EMBL/GenBank/DDBJ databases">
        <authorList>
            <person name="Gilroy R."/>
        </authorList>
    </citation>
    <scope>NUCLEOTIDE SEQUENCE</scope>
    <source>
        <strain evidence="9">CHK196-7946</strain>
    </source>
</reference>
<evidence type="ECO:0000256" key="3">
    <source>
        <dbReference type="ARBA" id="ARBA00022475"/>
    </source>
</evidence>
<dbReference type="GO" id="GO:0055085">
    <property type="term" value="P:transmembrane transport"/>
    <property type="evidence" value="ECO:0007669"/>
    <property type="project" value="InterPro"/>
</dbReference>
<dbReference type="SUPFAM" id="SSF161098">
    <property type="entry name" value="MetI-like"/>
    <property type="match status" value="1"/>
</dbReference>
<keyword evidence="3" id="KW-1003">Cell membrane</keyword>
<evidence type="ECO:0000256" key="2">
    <source>
        <dbReference type="ARBA" id="ARBA00022448"/>
    </source>
</evidence>
<name>A0A9D2Q7E7_9FIRM</name>
<feature type="transmembrane region" description="Helical" evidence="7">
    <location>
        <begin position="146"/>
        <end position="165"/>
    </location>
</feature>
<dbReference type="EMBL" id="DWVY01000001">
    <property type="protein sequence ID" value="HJC73354.1"/>
    <property type="molecule type" value="Genomic_DNA"/>
</dbReference>
<dbReference type="PANTHER" id="PTHR43744:SF12">
    <property type="entry name" value="ABC TRANSPORTER PERMEASE PROTEIN MG189-RELATED"/>
    <property type="match status" value="1"/>
</dbReference>
<feature type="transmembrane region" description="Helical" evidence="7">
    <location>
        <begin position="82"/>
        <end position="103"/>
    </location>
</feature>
<comment type="subcellular location">
    <subcellularLocation>
        <location evidence="1 7">Cell membrane</location>
        <topology evidence="1 7">Multi-pass membrane protein</topology>
    </subcellularLocation>
</comment>
<feature type="domain" description="ABC transmembrane type-1" evidence="8">
    <location>
        <begin position="78"/>
        <end position="272"/>
    </location>
</feature>
<evidence type="ECO:0000313" key="10">
    <source>
        <dbReference type="Proteomes" id="UP000823902"/>
    </source>
</evidence>
<evidence type="ECO:0000313" key="9">
    <source>
        <dbReference type="EMBL" id="HJC73354.1"/>
    </source>
</evidence>
<dbReference type="PROSITE" id="PS50928">
    <property type="entry name" value="ABC_TM1"/>
    <property type="match status" value="1"/>
</dbReference>
<accession>A0A9D2Q7E7</accession>
<feature type="transmembrane region" description="Helical" evidence="7">
    <location>
        <begin position="253"/>
        <end position="272"/>
    </location>
</feature>
<reference evidence="9" key="1">
    <citation type="journal article" date="2021" name="PeerJ">
        <title>Extensive microbial diversity within the chicken gut microbiome revealed by metagenomics and culture.</title>
        <authorList>
            <person name="Gilroy R."/>
            <person name="Ravi A."/>
            <person name="Getino M."/>
            <person name="Pursley I."/>
            <person name="Horton D.L."/>
            <person name="Alikhan N.F."/>
            <person name="Baker D."/>
            <person name="Gharbi K."/>
            <person name="Hall N."/>
            <person name="Watson M."/>
            <person name="Adriaenssens E.M."/>
            <person name="Foster-Nyarko E."/>
            <person name="Jarju S."/>
            <person name="Secka A."/>
            <person name="Antonio M."/>
            <person name="Oren A."/>
            <person name="Chaudhuri R.R."/>
            <person name="La Ragione R."/>
            <person name="Hildebrand F."/>
            <person name="Pallen M.J."/>
        </authorList>
    </citation>
    <scope>NUCLEOTIDE SEQUENCE</scope>
    <source>
        <strain evidence="9">CHK196-7946</strain>
    </source>
</reference>
<evidence type="ECO:0000259" key="8">
    <source>
        <dbReference type="PROSITE" id="PS50928"/>
    </source>
</evidence>
<protein>
    <submittedName>
        <fullName evidence="9">Carbohydrate ABC transporter permease</fullName>
    </submittedName>
</protein>
<evidence type="ECO:0000256" key="1">
    <source>
        <dbReference type="ARBA" id="ARBA00004651"/>
    </source>
</evidence>
<sequence length="286" mass="32185">MAYTKAKIKKRELPGEVLCWGVIAALVFLIIFPFAYILSTALKSDQDLATSVGRILPESVQWDNFAKAWELLDFPTNFLNSFVVSASVTLLTVLLCSMAAYVFTRLEFKGRNILFVVYLSTMMIPITVRLIPSYMLCRELNLLDTYSGMILPQVAWSIPFGTFLMRQFYFGIPKELDEAAKIDGATHLQIFTKVLMPLTKSSMTTLGTYTFIQAWNNLIWMLLVVQSESKWTVTLGISSICGASVIKQPTWNLIMGVIVIGMIPVLILFFAFQKYFMQSVAATGIK</sequence>
<gene>
    <name evidence="9" type="ORF">H9697_00135</name>
</gene>
<keyword evidence="2 7" id="KW-0813">Transport</keyword>
<evidence type="ECO:0000256" key="5">
    <source>
        <dbReference type="ARBA" id="ARBA00022989"/>
    </source>
</evidence>
<keyword evidence="4 7" id="KW-0812">Transmembrane</keyword>
<keyword evidence="5 7" id="KW-1133">Transmembrane helix</keyword>
<dbReference type="Gene3D" id="1.10.3720.10">
    <property type="entry name" value="MetI-like"/>
    <property type="match status" value="1"/>
</dbReference>
<evidence type="ECO:0000256" key="4">
    <source>
        <dbReference type="ARBA" id="ARBA00022692"/>
    </source>
</evidence>
<feature type="transmembrane region" description="Helical" evidence="7">
    <location>
        <begin position="17"/>
        <end position="38"/>
    </location>
</feature>
<feature type="transmembrane region" description="Helical" evidence="7">
    <location>
        <begin position="115"/>
        <end position="134"/>
    </location>
</feature>
<comment type="caution">
    <text evidence="9">The sequence shown here is derived from an EMBL/GenBank/DDBJ whole genome shotgun (WGS) entry which is preliminary data.</text>
</comment>
<keyword evidence="6 7" id="KW-0472">Membrane</keyword>
<evidence type="ECO:0000256" key="6">
    <source>
        <dbReference type="ARBA" id="ARBA00023136"/>
    </source>
</evidence>
<comment type="similarity">
    <text evidence="7">Belongs to the binding-protein-dependent transport system permease family.</text>
</comment>
<dbReference type="Pfam" id="PF00528">
    <property type="entry name" value="BPD_transp_1"/>
    <property type="match status" value="1"/>
</dbReference>
<dbReference type="InterPro" id="IPR000515">
    <property type="entry name" value="MetI-like"/>
</dbReference>
<dbReference type="Proteomes" id="UP000823902">
    <property type="component" value="Unassembled WGS sequence"/>
</dbReference>
<dbReference type="CDD" id="cd06261">
    <property type="entry name" value="TM_PBP2"/>
    <property type="match status" value="1"/>
</dbReference>
<evidence type="ECO:0000256" key="7">
    <source>
        <dbReference type="RuleBase" id="RU363032"/>
    </source>
</evidence>
<dbReference type="InterPro" id="IPR035906">
    <property type="entry name" value="MetI-like_sf"/>
</dbReference>
<dbReference type="PANTHER" id="PTHR43744">
    <property type="entry name" value="ABC TRANSPORTER PERMEASE PROTEIN MG189-RELATED-RELATED"/>
    <property type="match status" value="1"/>
</dbReference>
<organism evidence="9 10">
    <name type="scientific">Candidatus Mediterraneibacter faecavium</name>
    <dbReference type="NCBI Taxonomy" id="2838668"/>
    <lineage>
        <taxon>Bacteria</taxon>
        <taxon>Bacillati</taxon>
        <taxon>Bacillota</taxon>
        <taxon>Clostridia</taxon>
        <taxon>Lachnospirales</taxon>
        <taxon>Lachnospiraceae</taxon>
        <taxon>Mediterraneibacter</taxon>
    </lineage>
</organism>
<proteinExistence type="inferred from homology"/>